<keyword evidence="8" id="KW-1185">Reference proteome</keyword>
<evidence type="ECO:0000256" key="4">
    <source>
        <dbReference type="ARBA" id="ARBA00022801"/>
    </source>
</evidence>
<organism evidence="7 8">
    <name type="scientific">Thalassotalea piscium</name>
    <dbReference type="NCBI Taxonomy" id="1230533"/>
    <lineage>
        <taxon>Bacteria</taxon>
        <taxon>Pseudomonadati</taxon>
        <taxon>Pseudomonadota</taxon>
        <taxon>Gammaproteobacteria</taxon>
        <taxon>Alteromonadales</taxon>
        <taxon>Colwelliaceae</taxon>
        <taxon>Thalassotalea</taxon>
    </lineage>
</organism>
<proteinExistence type="inferred from homology"/>
<keyword evidence="4 7" id="KW-0378">Hydrolase</keyword>
<dbReference type="InterPro" id="IPR050226">
    <property type="entry name" value="NagZ_Beta-hexosaminidase"/>
</dbReference>
<evidence type="ECO:0000256" key="3">
    <source>
        <dbReference type="ARBA" id="ARBA00012663"/>
    </source>
</evidence>
<gene>
    <name evidence="7" type="ORF">HNQ55_000906</name>
</gene>
<evidence type="ECO:0000256" key="2">
    <source>
        <dbReference type="ARBA" id="ARBA00005336"/>
    </source>
</evidence>
<protein>
    <recommendedName>
        <fullName evidence="3">beta-N-acetylhexosaminidase</fullName>
        <ecNumber evidence="3">3.2.1.52</ecNumber>
    </recommendedName>
</protein>
<dbReference type="Proteomes" id="UP000537141">
    <property type="component" value="Unassembled WGS sequence"/>
</dbReference>
<dbReference type="InterPro" id="IPR001764">
    <property type="entry name" value="Glyco_hydro_3_N"/>
</dbReference>
<dbReference type="PROSITE" id="PS00775">
    <property type="entry name" value="GLYCOSYL_HYDROL_F3"/>
    <property type="match status" value="1"/>
</dbReference>
<evidence type="ECO:0000313" key="7">
    <source>
        <dbReference type="EMBL" id="MBB6542417.1"/>
    </source>
</evidence>
<evidence type="ECO:0000259" key="6">
    <source>
        <dbReference type="Pfam" id="PF00933"/>
    </source>
</evidence>
<comment type="similarity">
    <text evidence="2">Belongs to the glycosyl hydrolase 3 family.</text>
</comment>
<comment type="caution">
    <text evidence="7">The sequence shown here is derived from an EMBL/GenBank/DDBJ whole genome shotgun (WGS) entry which is preliminary data.</text>
</comment>
<dbReference type="Pfam" id="PF00933">
    <property type="entry name" value="Glyco_hydro_3"/>
    <property type="match status" value="1"/>
</dbReference>
<dbReference type="PANTHER" id="PTHR30480:SF13">
    <property type="entry name" value="BETA-HEXOSAMINIDASE"/>
    <property type="match status" value="1"/>
</dbReference>
<sequence>MFSRINRKVVLGLVIGIVILLALLFKHQAERAEIAQKIAQKIMLDIRYYCPELTEHVVFTDENRCKSPVTTLHEDLSGLITDTSLGSIILFAENFTDIEQTIHLTQDLQQAALASNSAQPLLISIDQEGGRVVRLPRAIATSFSGNMAVGATYENHSDYFARKVGEVIGAELFSLGINVNHSPDVDVNINPNNPVINVRSFGETPEIVGELGVAMLEGLQSQGVIGTLKHFPGHGDTNTDSHTGLPRVEHSFDVVKSVDLLPFQQAIDTSNVEMIMTAHIQYPALDNSLVINKFGDSMIKPATLSKAILTTLLREEMGFDGVVITDALDMAGIAEFFAEDEAVIHTFNAGADIAMMPMSIRQPSDIPRFKNMLNLLVDKVMLGDISIEEVEHSVARILKLKQSLVPVDKTNIDEKVLNAKQIIGNDKHKALEQALAQQSVVEIKPNEILPQTLSSITKVHLVFPKKEQSEAMARALNQQSVLMGEQPWLISTSNLETFNQEAMFAQLDNTELVIVANDSQKTAVEIGQASDLTIQSVNLDKTAADHALSVLAYAKQKQLPAIYISLKAPYQLAQYTATADWVLASFDGNAYQIKDSDGYTGAVFNSLAEIITGEVSATGHLPITLDL</sequence>
<reference evidence="7 8" key="1">
    <citation type="submission" date="2020-08" db="EMBL/GenBank/DDBJ databases">
        <title>Genomic Encyclopedia of Type Strains, Phase IV (KMG-IV): sequencing the most valuable type-strain genomes for metagenomic binning, comparative biology and taxonomic classification.</title>
        <authorList>
            <person name="Goeker M."/>
        </authorList>
    </citation>
    <scope>NUCLEOTIDE SEQUENCE [LARGE SCALE GENOMIC DNA]</scope>
    <source>
        <strain evidence="7 8">DSM 26287</strain>
    </source>
</reference>
<dbReference type="InterPro" id="IPR036881">
    <property type="entry name" value="Glyco_hydro_3_C_sf"/>
</dbReference>
<dbReference type="EC" id="3.2.1.52" evidence="3"/>
<dbReference type="RefSeq" id="WP_184423051.1">
    <property type="nucleotide sequence ID" value="NZ_AP027362.1"/>
</dbReference>
<dbReference type="InterPro" id="IPR017853">
    <property type="entry name" value="GH"/>
</dbReference>
<comment type="catalytic activity">
    <reaction evidence="1">
        <text>Hydrolysis of terminal non-reducing N-acetyl-D-hexosamine residues in N-acetyl-beta-D-hexosaminides.</text>
        <dbReference type="EC" id="3.2.1.52"/>
    </reaction>
</comment>
<keyword evidence="5 7" id="KW-0326">Glycosidase</keyword>
<dbReference type="AlphaFoldDB" id="A0A7X0TSR3"/>
<dbReference type="EMBL" id="JACHHU010000005">
    <property type="protein sequence ID" value="MBB6542417.1"/>
    <property type="molecule type" value="Genomic_DNA"/>
</dbReference>
<evidence type="ECO:0000256" key="5">
    <source>
        <dbReference type="ARBA" id="ARBA00023295"/>
    </source>
</evidence>
<dbReference type="Gene3D" id="3.40.50.1700">
    <property type="entry name" value="Glycoside hydrolase family 3 C-terminal domain"/>
    <property type="match status" value="1"/>
</dbReference>
<evidence type="ECO:0000313" key="8">
    <source>
        <dbReference type="Proteomes" id="UP000537141"/>
    </source>
</evidence>
<dbReference type="InterPro" id="IPR036962">
    <property type="entry name" value="Glyco_hydro_3_N_sf"/>
</dbReference>
<dbReference type="InterPro" id="IPR019800">
    <property type="entry name" value="Glyco_hydro_3_AS"/>
</dbReference>
<dbReference type="GO" id="GO:0009254">
    <property type="term" value="P:peptidoglycan turnover"/>
    <property type="evidence" value="ECO:0007669"/>
    <property type="project" value="TreeGrafter"/>
</dbReference>
<evidence type="ECO:0000256" key="1">
    <source>
        <dbReference type="ARBA" id="ARBA00001231"/>
    </source>
</evidence>
<accession>A0A7X0TSR3</accession>
<feature type="domain" description="Glycoside hydrolase family 3 N-terminal" evidence="6">
    <location>
        <begin position="71"/>
        <end position="400"/>
    </location>
</feature>
<dbReference type="PANTHER" id="PTHR30480">
    <property type="entry name" value="BETA-HEXOSAMINIDASE-RELATED"/>
    <property type="match status" value="1"/>
</dbReference>
<dbReference type="GO" id="GO:0004563">
    <property type="term" value="F:beta-N-acetylhexosaminidase activity"/>
    <property type="evidence" value="ECO:0007669"/>
    <property type="project" value="UniProtKB-EC"/>
</dbReference>
<dbReference type="Gene3D" id="3.20.20.300">
    <property type="entry name" value="Glycoside hydrolase, family 3, N-terminal domain"/>
    <property type="match status" value="1"/>
</dbReference>
<dbReference type="GO" id="GO:0005975">
    <property type="term" value="P:carbohydrate metabolic process"/>
    <property type="evidence" value="ECO:0007669"/>
    <property type="project" value="InterPro"/>
</dbReference>
<name>A0A7X0TSR3_9GAMM</name>
<dbReference type="SUPFAM" id="SSF51445">
    <property type="entry name" value="(Trans)glycosidases"/>
    <property type="match status" value="1"/>
</dbReference>